<comment type="caution">
    <text evidence="1">The sequence shown here is derived from an EMBL/GenBank/DDBJ whole genome shotgun (WGS) entry which is preliminary data.</text>
</comment>
<dbReference type="AlphaFoldDB" id="A0A6B0T495"/>
<dbReference type="Proteomes" id="UP000466535">
    <property type="component" value="Unassembled WGS sequence"/>
</dbReference>
<reference evidence="1 2" key="1">
    <citation type="submission" date="2019-12" db="EMBL/GenBank/DDBJ databases">
        <title>Isolation and characterization of three novel carbon monoxide-oxidizing members of Halobacteria from salione crusts and soils.</title>
        <authorList>
            <person name="Myers M.R."/>
            <person name="King G.M."/>
        </authorList>
    </citation>
    <scope>NUCLEOTIDE SEQUENCE [LARGE SCALE GENOMIC DNA]</scope>
    <source>
        <strain evidence="1 2">WSH3</strain>
    </source>
</reference>
<organism evidence="1 2">
    <name type="scientific">Halovenus carboxidivorans</name>
    <dbReference type="NCBI Taxonomy" id="2692199"/>
    <lineage>
        <taxon>Archaea</taxon>
        <taxon>Methanobacteriati</taxon>
        <taxon>Methanobacteriota</taxon>
        <taxon>Stenosarchaea group</taxon>
        <taxon>Halobacteria</taxon>
        <taxon>Halobacteriales</taxon>
        <taxon>Haloarculaceae</taxon>
        <taxon>Halovenus</taxon>
    </lineage>
</organism>
<dbReference type="EMBL" id="WUUT01000001">
    <property type="protein sequence ID" value="MXR50996.1"/>
    <property type="molecule type" value="Genomic_DNA"/>
</dbReference>
<name>A0A6B0T495_9EURY</name>
<sequence length="53" mass="5916">MSDSNTCYLVVNLGLRSNRVIAFDADGTKLDEASEQIETRVSAARVEQDPDEW</sequence>
<keyword evidence="2" id="KW-1185">Reference proteome</keyword>
<accession>A0A6B0T495</accession>
<dbReference type="Gene3D" id="3.30.420.40">
    <property type="match status" value="1"/>
</dbReference>
<protein>
    <submittedName>
        <fullName evidence="1">Uncharacterized protein</fullName>
    </submittedName>
</protein>
<evidence type="ECO:0000313" key="1">
    <source>
        <dbReference type="EMBL" id="MXR50996.1"/>
    </source>
</evidence>
<gene>
    <name evidence="1" type="ORF">GRX03_05160</name>
</gene>
<proteinExistence type="predicted"/>
<evidence type="ECO:0000313" key="2">
    <source>
        <dbReference type="Proteomes" id="UP000466535"/>
    </source>
</evidence>
<dbReference type="RefSeq" id="WP_159763077.1">
    <property type="nucleotide sequence ID" value="NZ_WUUT01000001.1"/>
</dbReference>